<accession>A0AAV9NGL3</accession>
<feature type="compositionally biased region" description="Polar residues" evidence="1">
    <location>
        <begin position="400"/>
        <end position="414"/>
    </location>
</feature>
<dbReference type="PROSITE" id="PS50217">
    <property type="entry name" value="BZIP"/>
    <property type="match status" value="1"/>
</dbReference>
<reference evidence="3 4" key="1">
    <citation type="submission" date="2023-08" db="EMBL/GenBank/DDBJ databases">
        <title>Black Yeasts Isolated from many extreme environments.</title>
        <authorList>
            <person name="Coleine C."/>
            <person name="Stajich J.E."/>
            <person name="Selbmann L."/>
        </authorList>
    </citation>
    <scope>NUCLEOTIDE SEQUENCE [LARGE SCALE GENOMIC DNA]</scope>
    <source>
        <strain evidence="3 4">CCFEE 5792</strain>
    </source>
</reference>
<dbReference type="SMART" id="SM00338">
    <property type="entry name" value="BRLZ"/>
    <property type="match status" value="1"/>
</dbReference>
<dbReference type="Pfam" id="PF00170">
    <property type="entry name" value="bZIP_1"/>
    <property type="match status" value="1"/>
</dbReference>
<evidence type="ECO:0000256" key="1">
    <source>
        <dbReference type="SAM" id="MobiDB-lite"/>
    </source>
</evidence>
<dbReference type="SUPFAM" id="SSF57959">
    <property type="entry name" value="Leucine zipper domain"/>
    <property type="match status" value="1"/>
</dbReference>
<feature type="region of interest" description="Disordered" evidence="1">
    <location>
        <begin position="15"/>
        <end position="92"/>
    </location>
</feature>
<gene>
    <name evidence="3" type="ORF">LTR84_001600</name>
</gene>
<dbReference type="GO" id="GO:0003700">
    <property type="term" value="F:DNA-binding transcription factor activity"/>
    <property type="evidence" value="ECO:0007669"/>
    <property type="project" value="InterPro"/>
</dbReference>
<protein>
    <recommendedName>
        <fullName evidence="2">BZIP domain-containing protein</fullName>
    </recommendedName>
</protein>
<dbReference type="Gene3D" id="1.20.5.170">
    <property type="match status" value="1"/>
</dbReference>
<sequence length="631" mass="71089">MALRYPQQNYFLYGQPQWPEDLKPALSEDDASSILDDKVLEPPTPADMIAADTSDSRRPSMQKMEEDYSWHDRSQGVMPPQRHYSQSSVPLSSPHPQYYSQVNPVNCQPTFIQSQTWPLAARSEANTPTPFFTPVQEAFDPQGQYHGGPVNFSGFPQTEPVSAVSMSPQSSQGGWASTTSSDVADTHRPLRHRFRGTSPMLVVRSDGIRKKNAKFEIPKERNLQNIDNLISLTTDEEEKKELKQQKRLLRNRQAALDSRQRKKNHTEKLEQDKKAWDNQKHDLEESVVHMEHTLTQEREQWLHQRQQYEQFIQSLQYERDEAIRTKTLETAELRRMNSILKDTILDLERQQNTRNFSSNGSNTFTNDFSDFRALDLEDTWEDEFSLINSEDLKMEESDSLQRQATPRPPTSTIQTTAPAALTKSIDVKVDAGFSWNTFYMCLLSGAFIVSQAGSKVTNTASSTDMAAANMPILSEDYRAEAGQVLNAVLASGPEATHEMQPLRPTATSQDEFGGLMSQMNPSGPAPSVLDAVHAVLTTPSRQQAAAAAFSISAASYNHITNPEGLFGQDQDNDAEVKPTRLQQLFANMQAEKDDVDRMNGLSGKASQRSVLLDRVPEKVLRDFKEMIARVE</sequence>
<evidence type="ECO:0000313" key="3">
    <source>
        <dbReference type="EMBL" id="KAK5054708.1"/>
    </source>
</evidence>
<dbReference type="InterPro" id="IPR004827">
    <property type="entry name" value="bZIP"/>
</dbReference>
<keyword evidence="4" id="KW-1185">Reference proteome</keyword>
<feature type="compositionally biased region" description="Basic and acidic residues" evidence="1">
    <location>
        <begin position="54"/>
        <end position="74"/>
    </location>
</feature>
<feature type="region of interest" description="Disordered" evidence="1">
    <location>
        <begin position="391"/>
        <end position="414"/>
    </location>
</feature>
<name>A0AAV9NGL3_9EURO</name>
<comment type="caution">
    <text evidence="3">The sequence shown here is derived from an EMBL/GenBank/DDBJ whole genome shotgun (WGS) entry which is preliminary data.</text>
</comment>
<dbReference type="RefSeq" id="XP_064707481.1">
    <property type="nucleotide sequence ID" value="XM_064845223.1"/>
</dbReference>
<organism evidence="3 4">
    <name type="scientific">Exophiala bonariae</name>
    <dbReference type="NCBI Taxonomy" id="1690606"/>
    <lineage>
        <taxon>Eukaryota</taxon>
        <taxon>Fungi</taxon>
        <taxon>Dikarya</taxon>
        <taxon>Ascomycota</taxon>
        <taxon>Pezizomycotina</taxon>
        <taxon>Eurotiomycetes</taxon>
        <taxon>Chaetothyriomycetidae</taxon>
        <taxon>Chaetothyriales</taxon>
        <taxon>Herpotrichiellaceae</taxon>
        <taxon>Exophiala</taxon>
    </lineage>
</organism>
<dbReference type="InterPro" id="IPR046347">
    <property type="entry name" value="bZIP_sf"/>
</dbReference>
<feature type="compositionally biased region" description="Polar residues" evidence="1">
    <location>
        <begin position="83"/>
        <end position="92"/>
    </location>
</feature>
<dbReference type="CDD" id="cd14704">
    <property type="entry name" value="bZIP_HY5-like"/>
    <property type="match status" value="1"/>
</dbReference>
<feature type="region of interest" description="Disordered" evidence="1">
    <location>
        <begin position="161"/>
        <end position="188"/>
    </location>
</feature>
<feature type="region of interest" description="Disordered" evidence="1">
    <location>
        <begin position="251"/>
        <end position="278"/>
    </location>
</feature>
<dbReference type="Proteomes" id="UP001358417">
    <property type="component" value="Unassembled WGS sequence"/>
</dbReference>
<evidence type="ECO:0000313" key="4">
    <source>
        <dbReference type="Proteomes" id="UP001358417"/>
    </source>
</evidence>
<proteinExistence type="predicted"/>
<feature type="compositionally biased region" description="Basic and acidic residues" evidence="1">
    <location>
        <begin position="266"/>
        <end position="278"/>
    </location>
</feature>
<evidence type="ECO:0000259" key="2">
    <source>
        <dbReference type="PROSITE" id="PS50217"/>
    </source>
</evidence>
<feature type="compositionally biased region" description="Polar residues" evidence="1">
    <location>
        <begin position="161"/>
        <end position="183"/>
    </location>
</feature>
<feature type="domain" description="BZIP" evidence="2">
    <location>
        <begin position="241"/>
        <end position="300"/>
    </location>
</feature>
<dbReference type="AlphaFoldDB" id="A0AAV9NGL3"/>
<dbReference type="GeneID" id="89969820"/>
<dbReference type="EMBL" id="JAVRRD010000010">
    <property type="protein sequence ID" value="KAK5054708.1"/>
    <property type="molecule type" value="Genomic_DNA"/>
</dbReference>